<dbReference type="Gene3D" id="2.60.120.620">
    <property type="entry name" value="q2cbj1_9rhob like domain"/>
    <property type="match status" value="1"/>
</dbReference>
<dbReference type="InterPro" id="IPR051961">
    <property type="entry name" value="Fungal_Metabolite_Diox"/>
</dbReference>
<protein>
    <submittedName>
        <fullName evidence="2">Uncharacterized protein</fullName>
    </submittedName>
</protein>
<keyword evidence="1" id="KW-1133">Transmembrane helix</keyword>
<dbReference type="AlphaFoldDB" id="A0A7S4EF20"/>
<sequence>MLSLEPPYRKAIINYDANTRNNMLVRSIFLVHTLIGFFCILSFSLWAFGSLGKYHWTVTFRPLLARYRWEDGGKNLNAETYYDRDCDRNDFSTSDFESLIISEEWDSTMAAENILIHGVSVFPKVIDRELANAFRNYTLERNKHLQPEEMVYVMNAKTKSKQTRWSFAFTANDQPLVIPKVLEQIVHHKKLIETLELFLGKDPAIIKMQTITQSYNAEHQGWHPDVNAQASVKSHARNFMMHFSLFITLQDTTPKMGATGVCPGTQYCSRVEDFELGCKQVTSGNKFTNANTTTNINMDTGIWLAGDAVLMNQNTFHRGWKHDMQNGPDRALIVLTFTSRPRYSNGRKPQHPAFTPLPSQRWTSYTHSNNESAIISSLDAKNFPIQSWVDERKKLIHPESRVLSLGTPLTSFGFTLYDLKDPLVSMSKLLTVLRYFGIYKTPDASWGWDYATSLLSRISTETHKYKKEDLSSWLSSQRNHIRQNKKSTSVSLRLRSIFMEWYMKQIITGMPASTNKHMGIWDIWISLNLTKGTNYFKKYFSWTCGTYILLSILTAWILSPSGDDDGDDDNSNLVCKDPEMQQGRDNYNRQRRQRRQEIFHGTLMKSFLRPLKMFCALFSLLIFVHWKVQSCILVRDIRSGRIIRNSFPDVNNMRETSRSLSLLPIAGVRRITHGRGNIGFVRPTRDDVLIGTRFDSLYLRIVNRFLDYHTGNRVWRKLVREVSACTDKGLFFSVPDIVPNSVIDSILRKTKGNLLLQAPETGKFTMMTNGESRIFTRRALILEHSLLLSELDRSISFIIAEMRFESTLRTTPLALFTVGVLEIIREKIFGESDTVRAFLNTDEQKKRSPSWLKQMKPDSIISRPLSHVRLVRTIVKTSVATIPPEKIKLCKGLRKHGPVKLQLHLTKTVPSNRKRKTNARANVQTILELKRQKRQR</sequence>
<dbReference type="EMBL" id="HBIX01001248">
    <property type="protein sequence ID" value="CAE0708217.1"/>
    <property type="molecule type" value="Transcribed_RNA"/>
</dbReference>
<dbReference type="PANTHER" id="PTHR37563:SF2">
    <property type="entry name" value="PHYTANOYL-COA DIOXYGENASE FAMILY PROTEIN (AFU_ORTHOLOGUE AFUA_2G03330)"/>
    <property type="match status" value="1"/>
</dbReference>
<keyword evidence="1" id="KW-0472">Membrane</keyword>
<evidence type="ECO:0000256" key="1">
    <source>
        <dbReference type="SAM" id="Phobius"/>
    </source>
</evidence>
<dbReference type="SUPFAM" id="SSF51197">
    <property type="entry name" value="Clavaminate synthase-like"/>
    <property type="match status" value="1"/>
</dbReference>
<evidence type="ECO:0000313" key="2">
    <source>
        <dbReference type="EMBL" id="CAE0708217.1"/>
    </source>
</evidence>
<accession>A0A7S4EF20</accession>
<feature type="transmembrane region" description="Helical" evidence="1">
    <location>
        <begin position="28"/>
        <end position="48"/>
    </location>
</feature>
<dbReference type="PANTHER" id="PTHR37563">
    <property type="entry name" value="PHYTANOYL-COA DIOXYGENASE FAMILY PROTEIN (AFU_ORTHOLOGUE AFUA_2G03330)"/>
    <property type="match status" value="1"/>
</dbReference>
<keyword evidence="1" id="KW-0812">Transmembrane</keyword>
<gene>
    <name evidence="2" type="ORF">PAUS00366_LOCUS937</name>
</gene>
<organism evidence="2">
    <name type="scientific">Pseudo-nitzschia australis</name>
    <dbReference type="NCBI Taxonomy" id="44445"/>
    <lineage>
        <taxon>Eukaryota</taxon>
        <taxon>Sar</taxon>
        <taxon>Stramenopiles</taxon>
        <taxon>Ochrophyta</taxon>
        <taxon>Bacillariophyta</taxon>
        <taxon>Bacillariophyceae</taxon>
        <taxon>Bacillariophycidae</taxon>
        <taxon>Bacillariales</taxon>
        <taxon>Bacillariaceae</taxon>
        <taxon>Pseudo-nitzschia</taxon>
    </lineage>
</organism>
<name>A0A7S4EF20_9STRA</name>
<proteinExistence type="predicted"/>
<reference evidence="2" key="1">
    <citation type="submission" date="2021-01" db="EMBL/GenBank/DDBJ databases">
        <authorList>
            <person name="Corre E."/>
            <person name="Pelletier E."/>
            <person name="Niang G."/>
            <person name="Scheremetjew M."/>
            <person name="Finn R."/>
            <person name="Kale V."/>
            <person name="Holt S."/>
            <person name="Cochrane G."/>
            <person name="Meng A."/>
            <person name="Brown T."/>
            <person name="Cohen L."/>
        </authorList>
    </citation>
    <scope>NUCLEOTIDE SEQUENCE</scope>
    <source>
        <strain evidence="2">10249 10 AB</strain>
    </source>
</reference>